<feature type="transmembrane region" description="Helical" evidence="1">
    <location>
        <begin position="73"/>
        <end position="94"/>
    </location>
</feature>
<accession>A0AA92WIB3</accession>
<dbReference type="Proteomes" id="UP000284990">
    <property type="component" value="Unassembled WGS sequence"/>
</dbReference>
<dbReference type="EMBL" id="QSFW01000041">
    <property type="protein sequence ID" value="RHA82621.1"/>
    <property type="molecule type" value="Genomic_DNA"/>
</dbReference>
<proteinExistence type="predicted"/>
<comment type="caution">
    <text evidence="2">The sequence shown here is derived from an EMBL/GenBank/DDBJ whole genome shotgun (WGS) entry which is preliminary data.</text>
</comment>
<evidence type="ECO:0000256" key="1">
    <source>
        <dbReference type="SAM" id="Phobius"/>
    </source>
</evidence>
<name>A0AA92WIB3_9BACT</name>
<feature type="transmembrane region" description="Helical" evidence="1">
    <location>
        <begin position="156"/>
        <end position="175"/>
    </location>
</feature>
<keyword evidence="1" id="KW-0812">Transmembrane</keyword>
<protein>
    <submittedName>
        <fullName evidence="2">Uncharacterized protein</fullName>
    </submittedName>
</protein>
<sequence>MGSFINGLAKGFVRSAVNQVGRDAGRVVSNNIYGDAHSIPHRNVSAGCAGRVSSVGKVENEGIQPIVPSVGAAWFWGFVGFMFSIIGGVVLLIVGYRKLKNKHTAYGWQYTSQAVYVADGRYKRGERYDGHQLTRRKVEVEADDYIIARNEKIAKIYLYFGFAAVLGYILVMLVMPNVPN</sequence>
<organism evidence="2 3">
    <name type="scientific">Segatella copri</name>
    <dbReference type="NCBI Taxonomy" id="165179"/>
    <lineage>
        <taxon>Bacteria</taxon>
        <taxon>Pseudomonadati</taxon>
        <taxon>Bacteroidota</taxon>
        <taxon>Bacteroidia</taxon>
        <taxon>Bacteroidales</taxon>
        <taxon>Prevotellaceae</taxon>
        <taxon>Segatella</taxon>
    </lineage>
</organism>
<evidence type="ECO:0000313" key="2">
    <source>
        <dbReference type="EMBL" id="RHA82621.1"/>
    </source>
</evidence>
<keyword evidence="1" id="KW-1133">Transmembrane helix</keyword>
<reference evidence="2 3" key="1">
    <citation type="submission" date="2018-08" db="EMBL/GenBank/DDBJ databases">
        <title>A genome reference for cultivated species of the human gut microbiota.</title>
        <authorList>
            <person name="Zou Y."/>
            <person name="Xue W."/>
            <person name="Luo G."/>
        </authorList>
    </citation>
    <scope>NUCLEOTIDE SEQUENCE [LARGE SCALE GENOMIC DNA]</scope>
    <source>
        <strain evidence="2 3">AM42-23AC</strain>
    </source>
</reference>
<dbReference type="RefSeq" id="WP_118191995.1">
    <property type="nucleotide sequence ID" value="NZ_QSFW01000041.1"/>
</dbReference>
<evidence type="ECO:0000313" key="3">
    <source>
        <dbReference type="Proteomes" id="UP000284990"/>
    </source>
</evidence>
<gene>
    <name evidence="2" type="ORF">DW916_14735</name>
</gene>
<keyword evidence="1" id="KW-0472">Membrane</keyword>
<dbReference type="AlphaFoldDB" id="A0AA92WIB3"/>